<accession>A0ABW3BNX1</accession>
<dbReference type="Proteomes" id="UP001597011">
    <property type="component" value="Unassembled WGS sequence"/>
</dbReference>
<dbReference type="PANTHER" id="PTHR43000">
    <property type="entry name" value="DTDP-D-GLUCOSE 4,6-DEHYDRATASE-RELATED"/>
    <property type="match status" value="1"/>
</dbReference>
<dbReference type="EMBL" id="JBHTIB010000002">
    <property type="protein sequence ID" value="MFD0834730.1"/>
    <property type="molecule type" value="Genomic_DNA"/>
</dbReference>
<dbReference type="SUPFAM" id="SSF51735">
    <property type="entry name" value="NAD(P)-binding Rossmann-fold domains"/>
    <property type="match status" value="1"/>
</dbReference>
<dbReference type="Gene3D" id="3.40.50.720">
    <property type="entry name" value="NAD(P)-binding Rossmann-like Domain"/>
    <property type="match status" value="1"/>
</dbReference>
<dbReference type="InterPro" id="IPR016040">
    <property type="entry name" value="NAD(P)-bd_dom"/>
</dbReference>
<dbReference type="Pfam" id="PF16363">
    <property type="entry name" value="GDP_Man_Dehyd"/>
    <property type="match status" value="1"/>
</dbReference>
<evidence type="ECO:0000259" key="1">
    <source>
        <dbReference type="Pfam" id="PF16363"/>
    </source>
</evidence>
<name>A0ABW3BNX1_9FLAO</name>
<dbReference type="EC" id="4.2.1.47" evidence="2"/>
<protein>
    <submittedName>
        <fullName evidence="2">GDP-mannose 4,6-dehydratase</fullName>
        <ecNumber evidence="2">4.2.1.47</ecNumber>
    </submittedName>
</protein>
<proteinExistence type="predicted"/>
<dbReference type="Gene3D" id="3.90.25.10">
    <property type="entry name" value="UDP-galactose 4-epimerase, domain 1"/>
    <property type="match status" value="1"/>
</dbReference>
<evidence type="ECO:0000313" key="2">
    <source>
        <dbReference type="EMBL" id="MFD0834730.1"/>
    </source>
</evidence>
<comment type="caution">
    <text evidence="2">The sequence shown here is derived from an EMBL/GenBank/DDBJ whole genome shotgun (WGS) entry which is preliminary data.</text>
</comment>
<organism evidence="2 3">
    <name type="scientific">Mariniflexile aquimaris</name>
    <dbReference type="NCBI Taxonomy" id="881009"/>
    <lineage>
        <taxon>Bacteria</taxon>
        <taxon>Pseudomonadati</taxon>
        <taxon>Bacteroidota</taxon>
        <taxon>Flavobacteriia</taxon>
        <taxon>Flavobacteriales</taxon>
        <taxon>Flavobacteriaceae</taxon>
        <taxon>Mariniflexile</taxon>
    </lineage>
</organism>
<gene>
    <name evidence="2" type="ORF">ACFQ0I_03055</name>
</gene>
<feature type="domain" description="NAD(P)-binding" evidence="1">
    <location>
        <begin position="10"/>
        <end position="295"/>
    </location>
</feature>
<dbReference type="InterPro" id="IPR036291">
    <property type="entry name" value="NAD(P)-bd_dom_sf"/>
</dbReference>
<dbReference type="GO" id="GO:0008446">
    <property type="term" value="F:GDP-mannose 4,6-dehydratase activity"/>
    <property type="evidence" value="ECO:0007669"/>
    <property type="project" value="UniProtKB-EC"/>
</dbReference>
<dbReference type="RefSeq" id="WP_379939224.1">
    <property type="nucleotide sequence ID" value="NZ_JBHTIB010000002.1"/>
</dbReference>
<reference evidence="3" key="1">
    <citation type="journal article" date="2019" name="Int. J. Syst. Evol. Microbiol.">
        <title>The Global Catalogue of Microorganisms (GCM) 10K type strain sequencing project: providing services to taxonomists for standard genome sequencing and annotation.</title>
        <authorList>
            <consortium name="The Broad Institute Genomics Platform"/>
            <consortium name="The Broad Institute Genome Sequencing Center for Infectious Disease"/>
            <person name="Wu L."/>
            <person name="Ma J."/>
        </authorList>
    </citation>
    <scope>NUCLEOTIDE SEQUENCE [LARGE SCALE GENOMIC DNA]</scope>
    <source>
        <strain evidence="3">CCUG 60529</strain>
    </source>
</reference>
<sequence length="299" mass="34218">MELHSKEKIFITGINGFTGKHLEAYLVKNNYNVFGTVLGNSLNKNHFCCDILDENQLFEILNQIKPTYVVHLAAISFVASKNQQNMYNVNIFGTINLINAIERLDYKPKKILIASSAAIYGNIEGELNEQMCPAPVNHYGNSKLVMENMLKSYFINQNIIITRPFNYTGLGQEGHFLIPKIISHYKQKKDIIELGNIDVFREFNNVDYVIKCYIELLFSDYKSEVVNVCTGNELSINNILDKISLIAGYRIQVKVNPEFVRKNEVKILKGSVDKLHGMIGDFTEDYGIERTLEEMLKEK</sequence>
<evidence type="ECO:0000313" key="3">
    <source>
        <dbReference type="Proteomes" id="UP001597011"/>
    </source>
</evidence>
<keyword evidence="2" id="KW-0456">Lyase</keyword>
<keyword evidence="3" id="KW-1185">Reference proteome</keyword>